<dbReference type="InterPro" id="IPR004840">
    <property type="entry name" value="Amino_acid_permease_CS"/>
</dbReference>
<dbReference type="GO" id="GO:0015185">
    <property type="term" value="F:gamma-aminobutyric acid transmembrane transporter activity"/>
    <property type="evidence" value="ECO:0007669"/>
    <property type="project" value="InterPro"/>
</dbReference>
<feature type="transmembrane region" description="Helical" evidence="6">
    <location>
        <begin position="373"/>
        <end position="391"/>
    </location>
</feature>
<dbReference type="AlphaFoldDB" id="A0A1H5DV94"/>
<gene>
    <name evidence="8" type="ORF">SAMN04490185_4287</name>
</gene>
<evidence type="ECO:0000313" key="8">
    <source>
        <dbReference type="EMBL" id="SED82809.1"/>
    </source>
</evidence>
<sequence length="501" mass="54201">MRRVGEAATGSNDDRLTLSQYALTSITREQKITMNNPNSTVSNGQLAQGFKPRHVTMLSIAGIIGAGLFVGSGHAIAASGPAVLLAYLFSGLLVVLVMRMLGEMAVANPDTGSFSTYADQAIGRWAGFTIGWLYWWFWVLVIPIEALAAGHVLNQWFPQIDTWLFALLSIILLVVTNLFSVSKYGEFEFWFAMAKVVAIIGFIGLGFAVLMGWIPEREASGLSRIMEEHGGFAPNGLSAVVGAFITIMFSFIGTEAVTIAAAESSNPAQNIAKATRSVIWRIGVFYLLSIFVVISVVPWNDPLLASVGSYQRALELMNIPHAKLLVDVVVLIAVASCMNSSIYISSRMLFSLGKRGDAPKPLKVTSSAGVPRAAVIASTILGAGVTLFSYFMPAGLFQFLLASSGAIALLVYLVIAVSQLRMRKILRRQNVTLTFKMWLFPWLTWLVIVFICAALAVMMVTPEHRMEVSSTIGLALAISFIGLVTTRHHGQPQRAVSAESA</sequence>
<feature type="transmembrane region" description="Helical" evidence="6">
    <location>
        <begin position="397"/>
        <end position="417"/>
    </location>
</feature>
<reference evidence="8 9" key="1">
    <citation type="submission" date="2016-10" db="EMBL/GenBank/DDBJ databases">
        <authorList>
            <person name="de Groot N.N."/>
        </authorList>
    </citation>
    <scope>NUCLEOTIDE SEQUENCE [LARGE SCALE GENOMIC DNA]</scope>
    <source>
        <strain evidence="8 9">BS3655</strain>
    </source>
</reference>
<feature type="transmembrane region" description="Helical" evidence="6">
    <location>
        <begin position="192"/>
        <end position="215"/>
    </location>
</feature>
<feature type="transmembrane region" description="Helical" evidence="6">
    <location>
        <begin position="438"/>
        <end position="460"/>
    </location>
</feature>
<feature type="transmembrane region" description="Helical" evidence="6">
    <location>
        <begin position="82"/>
        <end position="101"/>
    </location>
</feature>
<dbReference type="Gene3D" id="1.20.1740.10">
    <property type="entry name" value="Amino acid/polyamine transporter I"/>
    <property type="match status" value="1"/>
</dbReference>
<dbReference type="Pfam" id="PF00324">
    <property type="entry name" value="AA_permease"/>
    <property type="match status" value="1"/>
</dbReference>
<feature type="transmembrane region" description="Helical" evidence="6">
    <location>
        <begin position="55"/>
        <end position="76"/>
    </location>
</feature>
<keyword evidence="3 6" id="KW-0812">Transmembrane</keyword>
<evidence type="ECO:0000313" key="9">
    <source>
        <dbReference type="Proteomes" id="UP000183114"/>
    </source>
</evidence>
<organism evidence="8 9">
    <name type="scientific">Pseudomonas frederiksbergensis</name>
    <dbReference type="NCBI Taxonomy" id="104087"/>
    <lineage>
        <taxon>Bacteria</taxon>
        <taxon>Pseudomonadati</taxon>
        <taxon>Pseudomonadota</taxon>
        <taxon>Gammaproteobacteria</taxon>
        <taxon>Pseudomonadales</taxon>
        <taxon>Pseudomonadaceae</taxon>
        <taxon>Pseudomonas</taxon>
    </lineage>
</organism>
<comment type="subcellular location">
    <subcellularLocation>
        <location evidence="1">Membrane</location>
        <topology evidence="1">Multi-pass membrane protein</topology>
    </subcellularLocation>
</comment>
<evidence type="ECO:0000256" key="5">
    <source>
        <dbReference type="ARBA" id="ARBA00023136"/>
    </source>
</evidence>
<dbReference type="PIRSF" id="PIRSF006060">
    <property type="entry name" value="AA_transporter"/>
    <property type="match status" value="1"/>
</dbReference>
<evidence type="ECO:0000259" key="7">
    <source>
        <dbReference type="Pfam" id="PF00324"/>
    </source>
</evidence>
<keyword evidence="5 6" id="KW-0472">Membrane</keyword>
<evidence type="ECO:0000256" key="3">
    <source>
        <dbReference type="ARBA" id="ARBA00022692"/>
    </source>
</evidence>
<feature type="transmembrane region" description="Helical" evidence="6">
    <location>
        <begin position="466"/>
        <end position="484"/>
    </location>
</feature>
<feature type="transmembrane region" description="Helical" evidence="6">
    <location>
        <begin position="324"/>
        <end position="345"/>
    </location>
</feature>
<feature type="transmembrane region" description="Helical" evidence="6">
    <location>
        <begin position="162"/>
        <end position="180"/>
    </location>
</feature>
<feature type="domain" description="Amino acid permease/ SLC12A" evidence="7">
    <location>
        <begin position="54"/>
        <end position="465"/>
    </location>
</feature>
<evidence type="ECO:0000256" key="2">
    <source>
        <dbReference type="ARBA" id="ARBA00022448"/>
    </source>
</evidence>
<dbReference type="GO" id="GO:0016020">
    <property type="term" value="C:membrane"/>
    <property type="evidence" value="ECO:0007669"/>
    <property type="project" value="UniProtKB-SubCell"/>
</dbReference>
<keyword evidence="4 6" id="KW-1133">Transmembrane helix</keyword>
<protein>
    <submittedName>
        <fullName evidence="8">Gamma-aminobutyrate:proton symporter, AAT family</fullName>
    </submittedName>
</protein>
<dbReference type="FunFam" id="1.20.1740.10:FF:000001">
    <property type="entry name" value="Amino acid permease"/>
    <property type="match status" value="1"/>
</dbReference>
<evidence type="ECO:0000256" key="4">
    <source>
        <dbReference type="ARBA" id="ARBA00022989"/>
    </source>
</evidence>
<feature type="transmembrane region" description="Helical" evidence="6">
    <location>
        <begin position="235"/>
        <end position="257"/>
    </location>
</feature>
<dbReference type="PROSITE" id="PS00218">
    <property type="entry name" value="AMINO_ACID_PERMEASE_1"/>
    <property type="match status" value="1"/>
</dbReference>
<keyword evidence="2" id="KW-0813">Transport</keyword>
<feature type="transmembrane region" description="Helical" evidence="6">
    <location>
        <begin position="122"/>
        <end position="142"/>
    </location>
</feature>
<name>A0A1H5DV94_9PSED</name>
<proteinExistence type="predicted"/>
<dbReference type="PANTHER" id="PTHR43495:SF5">
    <property type="entry name" value="GAMMA-AMINOBUTYRIC ACID PERMEASE"/>
    <property type="match status" value="1"/>
</dbReference>
<dbReference type="Proteomes" id="UP000183114">
    <property type="component" value="Unassembled WGS sequence"/>
</dbReference>
<feature type="transmembrane region" description="Helical" evidence="6">
    <location>
        <begin position="278"/>
        <end position="299"/>
    </location>
</feature>
<dbReference type="InterPro" id="IPR011265">
    <property type="entry name" value="GABA_permease"/>
</dbReference>
<dbReference type="InterPro" id="IPR004841">
    <property type="entry name" value="AA-permease/SLC12A_dom"/>
</dbReference>
<dbReference type="NCBIfam" id="TIGR01773">
    <property type="entry name" value="GABAperm"/>
    <property type="match status" value="1"/>
</dbReference>
<dbReference type="EMBL" id="FNTF01000002">
    <property type="protein sequence ID" value="SED82809.1"/>
    <property type="molecule type" value="Genomic_DNA"/>
</dbReference>
<evidence type="ECO:0000256" key="6">
    <source>
        <dbReference type="SAM" id="Phobius"/>
    </source>
</evidence>
<accession>A0A1H5DV94</accession>
<dbReference type="PANTHER" id="PTHR43495">
    <property type="entry name" value="GABA PERMEASE"/>
    <property type="match status" value="1"/>
</dbReference>
<evidence type="ECO:0000256" key="1">
    <source>
        <dbReference type="ARBA" id="ARBA00004141"/>
    </source>
</evidence>